<evidence type="ECO:0000256" key="1">
    <source>
        <dbReference type="ARBA" id="ARBA00023015"/>
    </source>
</evidence>
<keyword evidence="5" id="KW-1185">Reference proteome</keyword>
<dbReference type="OrthoDB" id="9807255at2"/>
<accession>A0A2T5VB42</accession>
<keyword evidence="4" id="KW-0238">DNA-binding</keyword>
<keyword evidence="2" id="KW-0804">Transcription</keyword>
<name>A0A2T5VB42_9HYPH</name>
<evidence type="ECO:0000259" key="3">
    <source>
        <dbReference type="PROSITE" id="PS51000"/>
    </source>
</evidence>
<evidence type="ECO:0000313" key="4">
    <source>
        <dbReference type="EMBL" id="PTW60961.1"/>
    </source>
</evidence>
<dbReference type="GO" id="GO:0003700">
    <property type="term" value="F:DNA-binding transcription factor activity"/>
    <property type="evidence" value="ECO:0007669"/>
    <property type="project" value="InterPro"/>
</dbReference>
<dbReference type="GO" id="GO:0003677">
    <property type="term" value="F:DNA binding"/>
    <property type="evidence" value="ECO:0007669"/>
    <property type="project" value="UniProtKB-KW"/>
</dbReference>
<dbReference type="PANTHER" id="PTHR34580">
    <property type="match status" value="1"/>
</dbReference>
<dbReference type="SUPFAM" id="SSF46785">
    <property type="entry name" value="Winged helix' DNA-binding domain"/>
    <property type="match status" value="1"/>
</dbReference>
<dbReference type="PANTHER" id="PTHR34580:SF1">
    <property type="entry name" value="PROTEIN PAFC"/>
    <property type="match status" value="1"/>
</dbReference>
<dbReference type="InterPro" id="IPR013196">
    <property type="entry name" value="HTH_11"/>
</dbReference>
<organism evidence="4 5">
    <name type="scientific">Breoghania corrubedonensis</name>
    <dbReference type="NCBI Taxonomy" id="665038"/>
    <lineage>
        <taxon>Bacteria</taxon>
        <taxon>Pseudomonadati</taxon>
        <taxon>Pseudomonadota</taxon>
        <taxon>Alphaproteobacteria</taxon>
        <taxon>Hyphomicrobiales</taxon>
        <taxon>Stappiaceae</taxon>
        <taxon>Breoghania</taxon>
    </lineage>
</organism>
<dbReference type="Pfam" id="PF13280">
    <property type="entry name" value="WYL"/>
    <property type="match status" value="1"/>
</dbReference>
<dbReference type="Pfam" id="PF25583">
    <property type="entry name" value="WCX"/>
    <property type="match status" value="1"/>
</dbReference>
<feature type="domain" description="HTH deoR-type" evidence="3">
    <location>
        <begin position="3"/>
        <end position="58"/>
    </location>
</feature>
<dbReference type="PIRSF" id="PIRSF016838">
    <property type="entry name" value="PafC"/>
    <property type="match status" value="1"/>
</dbReference>
<dbReference type="InterPro" id="IPR028349">
    <property type="entry name" value="PafC-like"/>
</dbReference>
<dbReference type="InterPro" id="IPR057727">
    <property type="entry name" value="WCX_dom"/>
</dbReference>
<dbReference type="RefSeq" id="WP_107989783.1">
    <property type="nucleotide sequence ID" value="NZ_QAYG01000003.1"/>
</dbReference>
<gene>
    <name evidence="4" type="ORF">C8N35_103142</name>
</gene>
<evidence type="ECO:0000256" key="2">
    <source>
        <dbReference type="ARBA" id="ARBA00023163"/>
    </source>
</evidence>
<dbReference type="EMBL" id="QAYG01000003">
    <property type="protein sequence ID" value="PTW60961.1"/>
    <property type="molecule type" value="Genomic_DNA"/>
</dbReference>
<dbReference type="Proteomes" id="UP000244081">
    <property type="component" value="Unassembled WGS sequence"/>
</dbReference>
<keyword evidence="1" id="KW-0805">Transcription regulation</keyword>
<dbReference type="PROSITE" id="PS51000">
    <property type="entry name" value="HTH_DEOR_2"/>
    <property type="match status" value="1"/>
</dbReference>
<dbReference type="InterPro" id="IPR051534">
    <property type="entry name" value="CBASS_pafABC_assoc_protein"/>
</dbReference>
<protein>
    <submittedName>
        <fullName evidence="4">Putative DNA-binding transcriptional regulator YafY</fullName>
    </submittedName>
</protein>
<dbReference type="InterPro" id="IPR026881">
    <property type="entry name" value="WYL_dom"/>
</dbReference>
<dbReference type="InterPro" id="IPR036390">
    <property type="entry name" value="WH_DNA-bd_sf"/>
</dbReference>
<dbReference type="InterPro" id="IPR036388">
    <property type="entry name" value="WH-like_DNA-bd_sf"/>
</dbReference>
<sequence length="339" mass="38054">MNPIERALGILLMLTGGKLVSAIALAERFEVTPRTIYRDIDRLLALGIPVEAERGAEGGYRLASGFIQPPVALSRNETAALLIALALVRGLRATPLSNDLETAERKLVAALPRSVHDLLANAERIIGIEPMPGDIFHHGTTSAPADDWQAALDRFMEGLLLSRRVRFDHHNPARDVARAHEVEPQGILFDRNHWYLAGRSLEAGALRLYRADRVRNVEVSGMRFRPDPDFTVHDLVGGQWLSQAMRRWEREDQRMSRIAVTAEQARKLRQDWYYRHATFTPAGDGRIVISIPNTDRDVICPLVRWLGPGAELLAPEDLRGDLARELDTMRESHRPASSR</sequence>
<dbReference type="InterPro" id="IPR001034">
    <property type="entry name" value="DeoR_HTH"/>
</dbReference>
<evidence type="ECO:0000313" key="5">
    <source>
        <dbReference type="Proteomes" id="UP000244081"/>
    </source>
</evidence>
<dbReference type="AlphaFoldDB" id="A0A2T5VB42"/>
<proteinExistence type="predicted"/>
<reference evidence="4 5" key="1">
    <citation type="submission" date="2018-04" db="EMBL/GenBank/DDBJ databases">
        <title>Genomic Encyclopedia of Archaeal and Bacterial Type Strains, Phase II (KMG-II): from individual species to whole genera.</title>
        <authorList>
            <person name="Goeker M."/>
        </authorList>
    </citation>
    <scope>NUCLEOTIDE SEQUENCE [LARGE SCALE GENOMIC DNA]</scope>
    <source>
        <strain evidence="4 5">DSM 23382</strain>
    </source>
</reference>
<dbReference type="Gene3D" id="1.10.10.10">
    <property type="entry name" value="Winged helix-like DNA-binding domain superfamily/Winged helix DNA-binding domain"/>
    <property type="match status" value="1"/>
</dbReference>
<comment type="caution">
    <text evidence="4">The sequence shown here is derived from an EMBL/GenBank/DDBJ whole genome shotgun (WGS) entry which is preliminary data.</text>
</comment>
<dbReference type="PROSITE" id="PS52050">
    <property type="entry name" value="WYL"/>
    <property type="match status" value="1"/>
</dbReference>
<dbReference type="Pfam" id="PF08279">
    <property type="entry name" value="HTH_11"/>
    <property type="match status" value="1"/>
</dbReference>